<protein>
    <submittedName>
        <fullName evidence="1">Uncharacterized protein</fullName>
    </submittedName>
</protein>
<gene>
    <name evidence="1" type="ORF">ENM60_04130</name>
</gene>
<proteinExistence type="predicted"/>
<accession>A0A7J3XZQ3</accession>
<evidence type="ECO:0000313" key="1">
    <source>
        <dbReference type="EMBL" id="HHP67959.1"/>
    </source>
</evidence>
<reference evidence="1" key="1">
    <citation type="journal article" date="2020" name="mSystems">
        <title>Genome- and Community-Level Interaction Insights into Carbon Utilization and Element Cycling Functions of Hydrothermarchaeota in Hydrothermal Sediment.</title>
        <authorList>
            <person name="Zhou Z."/>
            <person name="Liu Y."/>
            <person name="Xu W."/>
            <person name="Pan J."/>
            <person name="Luo Z.H."/>
            <person name="Li M."/>
        </authorList>
    </citation>
    <scope>NUCLEOTIDE SEQUENCE [LARGE SCALE GENOMIC DNA]</scope>
    <source>
        <strain evidence="1">SpSt-110</strain>
    </source>
</reference>
<dbReference type="EMBL" id="DRYK01000055">
    <property type="protein sequence ID" value="HHP67959.1"/>
    <property type="molecule type" value="Genomic_DNA"/>
</dbReference>
<dbReference type="AlphaFoldDB" id="A0A7J3XZQ3"/>
<dbReference type="SUPFAM" id="SSF55961">
    <property type="entry name" value="Bet v1-like"/>
    <property type="match status" value="1"/>
</dbReference>
<comment type="caution">
    <text evidence="1">The sequence shown here is derived from an EMBL/GenBank/DDBJ whole genome shotgun (WGS) entry which is preliminary data.</text>
</comment>
<organism evidence="1">
    <name type="scientific">Thermogladius calderae</name>
    <dbReference type="NCBI Taxonomy" id="1200300"/>
    <lineage>
        <taxon>Archaea</taxon>
        <taxon>Thermoproteota</taxon>
        <taxon>Thermoprotei</taxon>
        <taxon>Desulfurococcales</taxon>
        <taxon>Desulfurococcaceae</taxon>
        <taxon>Thermogladius</taxon>
    </lineage>
</organism>
<name>A0A7J3XZQ3_9CREN</name>
<sequence>MSKSSQQKAIYSPGRQKQVYAALWDLKTFLSRNPRVVIVKSEGNAVEAELSIRTGFRTYQREFVKIRSEPLNEENLVIRGEGGNLKFTIHFRVVGIGFATHVEVRLECESLIRNLCGHFASDMLDYIEDFVKRPPLVEFEAPISSKKPESPPPAAVKPPQITPAPTTVTQVAGERREVTRVEARLSFDRVKHLLDYTTLATLVMNATLIGRVTLNQPWGRKEVGDMFKEKLTLLKDYALVVLSVRGLGEAYILADSMGNLVAGLAEISGNLISGASDAIDKIIEQLGKQPATIRLWGVKEIPAQV</sequence>